<dbReference type="GO" id="GO:0006508">
    <property type="term" value="P:proteolysis"/>
    <property type="evidence" value="ECO:0007669"/>
    <property type="project" value="InterPro"/>
</dbReference>
<feature type="domain" description="Peptidase C14 caspase" evidence="2">
    <location>
        <begin position="841"/>
        <end position="1101"/>
    </location>
</feature>
<protein>
    <recommendedName>
        <fullName evidence="2">Peptidase C14 caspase domain-containing protein</fullName>
    </recommendedName>
</protein>
<evidence type="ECO:0000313" key="3">
    <source>
        <dbReference type="EMBL" id="TKC05375.1"/>
    </source>
</evidence>
<dbReference type="InterPro" id="IPR029030">
    <property type="entry name" value="Caspase-like_dom_sf"/>
</dbReference>
<gene>
    <name evidence="3" type="ORF">FA048_16735</name>
</gene>
<dbReference type="RefSeq" id="WP_136843274.1">
    <property type="nucleotide sequence ID" value="NZ_SWBR01000005.1"/>
</dbReference>
<dbReference type="Gene3D" id="3.40.50.1460">
    <property type="match status" value="1"/>
</dbReference>
<keyword evidence="1" id="KW-0732">Signal</keyword>
<dbReference type="Proteomes" id="UP000309488">
    <property type="component" value="Unassembled WGS sequence"/>
</dbReference>
<keyword evidence="4" id="KW-1185">Reference proteome</keyword>
<dbReference type="SUPFAM" id="SSF50998">
    <property type="entry name" value="Quinoprotein alcohol dehydrogenase-like"/>
    <property type="match status" value="1"/>
</dbReference>
<evidence type="ECO:0000256" key="1">
    <source>
        <dbReference type="SAM" id="SignalP"/>
    </source>
</evidence>
<proteinExistence type="predicted"/>
<dbReference type="InterPro" id="IPR015943">
    <property type="entry name" value="WD40/YVTN_repeat-like_dom_sf"/>
</dbReference>
<dbReference type="EMBL" id="SWBR01000005">
    <property type="protein sequence ID" value="TKC05375.1"/>
    <property type="molecule type" value="Genomic_DNA"/>
</dbReference>
<dbReference type="GO" id="GO:0004197">
    <property type="term" value="F:cysteine-type endopeptidase activity"/>
    <property type="evidence" value="ECO:0007669"/>
    <property type="project" value="InterPro"/>
</dbReference>
<comment type="caution">
    <text evidence="3">The sequence shown here is derived from an EMBL/GenBank/DDBJ whole genome shotgun (WGS) entry which is preliminary data.</text>
</comment>
<dbReference type="InterPro" id="IPR011600">
    <property type="entry name" value="Pept_C14_caspase"/>
</dbReference>
<accession>A0A4U1CG39</accession>
<evidence type="ECO:0000259" key="2">
    <source>
        <dbReference type="Pfam" id="PF00656"/>
    </source>
</evidence>
<name>A0A4U1CG39_9SPHI</name>
<evidence type="ECO:0000313" key="4">
    <source>
        <dbReference type="Proteomes" id="UP000309488"/>
    </source>
</evidence>
<dbReference type="Gene3D" id="2.130.10.10">
    <property type="entry name" value="YVTN repeat-like/Quinoprotein amine dehydrogenase"/>
    <property type="match status" value="2"/>
</dbReference>
<dbReference type="Pfam" id="PF00656">
    <property type="entry name" value="Peptidase_C14"/>
    <property type="match status" value="1"/>
</dbReference>
<reference evidence="3 4" key="1">
    <citation type="submission" date="2019-04" db="EMBL/GenBank/DDBJ databases">
        <title>Pedobacter sp. RP-3-22 sp. nov., isolated from Arctic soil.</title>
        <authorList>
            <person name="Dahal R.H."/>
            <person name="Kim D.-U."/>
        </authorList>
    </citation>
    <scope>NUCLEOTIDE SEQUENCE [LARGE SCALE GENOMIC DNA]</scope>
    <source>
        <strain evidence="3 4">RP-3-22</strain>
    </source>
</reference>
<dbReference type="AlphaFoldDB" id="A0A4U1CG39"/>
<feature type="signal peptide" evidence="1">
    <location>
        <begin position="1"/>
        <end position="20"/>
    </location>
</feature>
<sequence>MARYLLLSFLWVGFAFNSLAQAPKSNIVPVVQSAHSDKIEFYDVWNEKHLLLTTSKNEIILWNTQTNLQLRKILTPNKITGAVLTKNGEEIAVLNYATGKDASLRFYNTRNGKLTDTLAYYSKFGESVYWKSLDLLVRNKNGSKLALKAFNEVFLVDPIKKNKNGAFKAQAYSTKISFTSQENELLIGYTTDGSNRLEIITNDGKVIKSSTAFAEEFNSIVEGGNTFFALGRNGSITEFNHELTVVNSINPIGKSRLQSNSRLILSNDGKRLIVPLSNDKIVYDLTQKAWINKSRDIYEPIIAINADATQLAVLSNAVDIIQPITGNKLLIQNAAVIGLEGLRIVPKGDVISTANGYSRLLNLQIGNQIEKKFEIKEWISDSLALCFDKNGYINTDLQIRNVYTEQVVNQINKEEMKIENATISPDFKTIAFSHSLTNKLYLASGSNYTTIKAINNPINEIRYFDAKFSPNSDLLTVSGIKQIGVYDIKANKWILGADELDGYGFSDFAFTPDNKSLLYGYLKFEKNVDVTQSFVNEIREFDFATKTSKTRLKIESSSVCEIICHPKENIYVLGYVSGLIEVRSLTDNSIIFSKNQHSSAINGLAFHPNGRWLIAYANDKIMSVNDFKLNKSIISATKLYGDNKAGIALFTADNYYMVPSSNAAGIHYVEGFNTYSFKQFDYRFNRPDKVLQSLGSPDTALINSYKKAYEKRIKKLGIDTTLFTSNYSVPEADFINREEISFERRENKLLLKIRGNDKNVNLDRFNVWINEVPIYGLKGVNLRTARRKSVDTTITVILAAGDNKIETSVINTNGIESYRLPLMVNYNPTDKPNGKMYFLGVGINNFAQAGHNLQWSVKDIRDLAIKLKEKYLENIEIDTLFDDKVTIENILALKTKLKKSEVDDKVIIAYSGHGLLSASYDYFLSTYDIDFNKPEKNGMAYDSFEDLVDNIPARQKLMLIDACHSGEVDKEELQKMNKKETVLATIGIEASAEGTKADATGKGVVVKNLSKNSKLGMKNSFELMQDLFANIGKGTGATIISAAGGMQYALEKNSLKNGVFTYSILEYMKETKTVGIKKLKDRVNDRVVELTAGLQQPTSRSENTVIDWAVW</sequence>
<organism evidence="3 4">
    <name type="scientific">Pedobacter polaris</name>
    <dbReference type="NCBI Taxonomy" id="2571273"/>
    <lineage>
        <taxon>Bacteria</taxon>
        <taxon>Pseudomonadati</taxon>
        <taxon>Bacteroidota</taxon>
        <taxon>Sphingobacteriia</taxon>
        <taxon>Sphingobacteriales</taxon>
        <taxon>Sphingobacteriaceae</taxon>
        <taxon>Pedobacter</taxon>
    </lineage>
</organism>
<feature type="chain" id="PRO_5020671991" description="Peptidase C14 caspase domain-containing protein" evidence="1">
    <location>
        <begin position="21"/>
        <end position="1111"/>
    </location>
</feature>
<dbReference type="SUPFAM" id="SSF52129">
    <property type="entry name" value="Caspase-like"/>
    <property type="match status" value="1"/>
</dbReference>
<dbReference type="InterPro" id="IPR011047">
    <property type="entry name" value="Quinoprotein_ADH-like_sf"/>
</dbReference>
<dbReference type="OrthoDB" id="779998at2"/>